<dbReference type="SUPFAM" id="SSF51338">
    <property type="entry name" value="Composite domain of metallo-dependent hydrolases"/>
    <property type="match status" value="1"/>
</dbReference>
<dbReference type="InterPro" id="IPR032466">
    <property type="entry name" value="Metal_Hydrolase"/>
</dbReference>
<evidence type="ECO:0000256" key="4">
    <source>
        <dbReference type="ARBA" id="ARBA00022723"/>
    </source>
</evidence>
<keyword evidence="4" id="KW-0479">Metal-binding</keyword>
<dbReference type="GO" id="GO:0004038">
    <property type="term" value="F:allantoinase activity"/>
    <property type="evidence" value="ECO:0007669"/>
    <property type="project" value="TreeGrafter"/>
</dbReference>
<dbReference type="PANTHER" id="PTHR43668:SF2">
    <property type="entry name" value="ALLANTOINASE"/>
    <property type="match status" value="1"/>
</dbReference>
<evidence type="ECO:0000313" key="8">
    <source>
        <dbReference type="Proteomes" id="UP000177300"/>
    </source>
</evidence>
<dbReference type="GO" id="GO:0005737">
    <property type="term" value="C:cytoplasm"/>
    <property type="evidence" value="ECO:0007669"/>
    <property type="project" value="TreeGrafter"/>
</dbReference>
<dbReference type="EMBL" id="MFBY01000018">
    <property type="protein sequence ID" value="OGE13842.1"/>
    <property type="molecule type" value="Genomic_DNA"/>
</dbReference>
<dbReference type="SUPFAM" id="SSF51556">
    <property type="entry name" value="Metallo-dependent hydrolases"/>
    <property type="match status" value="1"/>
</dbReference>
<keyword evidence="5" id="KW-0378">Hydrolase</keyword>
<dbReference type="InterPro" id="IPR011059">
    <property type="entry name" value="Metal-dep_hydrolase_composite"/>
</dbReference>
<dbReference type="GO" id="GO:0006145">
    <property type="term" value="P:purine nucleobase catabolic process"/>
    <property type="evidence" value="ECO:0007669"/>
    <property type="project" value="TreeGrafter"/>
</dbReference>
<gene>
    <name evidence="7" type="ORF">A3G14_00345</name>
</gene>
<dbReference type="Gene3D" id="3.20.20.140">
    <property type="entry name" value="Metal-dependent hydrolases"/>
    <property type="match status" value="1"/>
</dbReference>
<dbReference type="PANTHER" id="PTHR43668">
    <property type="entry name" value="ALLANTOINASE"/>
    <property type="match status" value="1"/>
</dbReference>
<dbReference type="InterPro" id="IPR006680">
    <property type="entry name" value="Amidohydro-rel"/>
</dbReference>
<accession>A0A1F5IBU6</accession>
<evidence type="ECO:0000256" key="3">
    <source>
        <dbReference type="ARBA" id="ARBA00010286"/>
    </source>
</evidence>
<comment type="caution">
    <text evidence="7">The sequence shown here is derived from an EMBL/GenBank/DDBJ whole genome shotgun (WGS) entry which is preliminary data.</text>
</comment>
<dbReference type="GO" id="GO:0046872">
    <property type="term" value="F:metal ion binding"/>
    <property type="evidence" value="ECO:0007669"/>
    <property type="project" value="UniProtKB-KW"/>
</dbReference>
<protein>
    <recommendedName>
        <fullName evidence="6">Amidohydrolase-related domain-containing protein</fullName>
    </recommendedName>
</protein>
<comment type="function">
    <text evidence="2">Catalyzes the reversible cyclization of carbamoyl aspartate to dihydroorotate.</text>
</comment>
<evidence type="ECO:0000256" key="1">
    <source>
        <dbReference type="ARBA" id="ARBA00001947"/>
    </source>
</evidence>
<dbReference type="Pfam" id="PF01979">
    <property type="entry name" value="Amidohydro_1"/>
    <property type="match status" value="1"/>
</dbReference>
<proteinExistence type="inferred from homology"/>
<evidence type="ECO:0000256" key="2">
    <source>
        <dbReference type="ARBA" id="ARBA00002368"/>
    </source>
</evidence>
<dbReference type="InterPro" id="IPR002195">
    <property type="entry name" value="Dihydroorotase_CS"/>
</dbReference>
<dbReference type="FunFam" id="3.20.20.140:FF:000036">
    <property type="entry name" value="Carbamoyl-phosphate synthase large chain"/>
    <property type="match status" value="1"/>
</dbReference>
<dbReference type="PROSITE" id="PS00482">
    <property type="entry name" value="DIHYDROOROTASE_1"/>
    <property type="match status" value="1"/>
</dbReference>
<evidence type="ECO:0000313" key="7">
    <source>
        <dbReference type="EMBL" id="OGE13842.1"/>
    </source>
</evidence>
<evidence type="ECO:0000259" key="6">
    <source>
        <dbReference type="Pfam" id="PF01979"/>
    </source>
</evidence>
<comment type="cofactor">
    <cofactor evidence="1">
        <name>Zn(2+)</name>
        <dbReference type="ChEBI" id="CHEBI:29105"/>
    </cofactor>
</comment>
<dbReference type="AlphaFoldDB" id="A0A1F5IBU6"/>
<evidence type="ECO:0000256" key="5">
    <source>
        <dbReference type="ARBA" id="ARBA00022801"/>
    </source>
</evidence>
<reference evidence="7 8" key="1">
    <citation type="journal article" date="2016" name="Nat. Commun.">
        <title>Thousands of microbial genomes shed light on interconnected biogeochemical processes in an aquifer system.</title>
        <authorList>
            <person name="Anantharaman K."/>
            <person name="Brown C.T."/>
            <person name="Hug L.A."/>
            <person name="Sharon I."/>
            <person name="Castelle C.J."/>
            <person name="Probst A.J."/>
            <person name="Thomas B.C."/>
            <person name="Singh A."/>
            <person name="Wilkins M.J."/>
            <person name="Karaoz U."/>
            <person name="Brodie E.L."/>
            <person name="Williams K.H."/>
            <person name="Hubbard S.S."/>
            <person name="Banfield J.F."/>
        </authorList>
    </citation>
    <scope>NUCLEOTIDE SEQUENCE [LARGE SCALE GENOMIC DNA]</scope>
</reference>
<dbReference type="Proteomes" id="UP000177300">
    <property type="component" value="Unassembled WGS sequence"/>
</dbReference>
<organism evidence="7 8">
    <name type="scientific">Candidatus Curtissbacteria bacterium RIFCSPLOWO2_12_FULL_38_9</name>
    <dbReference type="NCBI Taxonomy" id="1797735"/>
    <lineage>
        <taxon>Bacteria</taxon>
        <taxon>Candidatus Curtissiibacteriota</taxon>
    </lineage>
</organism>
<sequence length="365" mass="41227">MGNRLLKLPGMVDVHVHLREPGGIEKEDFETGTMAAIAGGYTQILDMPNNIPPTVDIESLEDKIKRANGRIWCDLGFNFGATIDSVKYFKKIYKKVFGLKVYMNQTTGLLLVDKSEDREQIFKSWKSDLPIMVHAEGETVEIAIKLAKKCKKSLHVCHVAMNQLNTINRERKDGLKISCEVCPHHLFLNKSDVKNLGPLGIMKPPLLSKKDQQELWRNLDKIDMISTDHAPHTLEEKFDQREPASPGGSQGGPKFGVPGLETTLPLMLTAVKKGLLTLERLIEMTSTNPRKIFKLPNQPNTYILVDTSKTFRISDDNLFTKCHWTPFKDLEGRGEVKKVVIRSKTVFEDKKFTGRPTGRVILHVN</sequence>
<dbReference type="PROSITE" id="PS00483">
    <property type="entry name" value="DIHYDROOROTASE_2"/>
    <property type="match status" value="1"/>
</dbReference>
<dbReference type="InterPro" id="IPR050138">
    <property type="entry name" value="DHOase/Allantoinase_Hydrolase"/>
</dbReference>
<comment type="similarity">
    <text evidence="3">Belongs to the metallo-dependent hydrolases superfamily. DHOase family. Class I DHOase subfamily.</text>
</comment>
<feature type="domain" description="Amidohydrolase-related" evidence="6">
    <location>
        <begin position="8"/>
        <end position="297"/>
    </location>
</feature>
<name>A0A1F5IBU6_9BACT</name>